<dbReference type="Pfam" id="PF13499">
    <property type="entry name" value="EF-hand_7"/>
    <property type="match status" value="1"/>
</dbReference>
<dbReference type="CDD" id="cd00051">
    <property type="entry name" value="EFh"/>
    <property type="match status" value="1"/>
</dbReference>
<evidence type="ECO:0000256" key="3">
    <source>
        <dbReference type="ARBA" id="ARBA00022837"/>
    </source>
</evidence>
<keyword evidence="3" id="KW-0106">Calcium</keyword>
<dbReference type="Gene3D" id="1.10.238.10">
    <property type="entry name" value="EF-hand"/>
    <property type="match status" value="1"/>
</dbReference>
<dbReference type="PANTHER" id="PTHR10891">
    <property type="entry name" value="EF-HAND CALCIUM-BINDING DOMAIN CONTAINING PROTEIN"/>
    <property type="match status" value="1"/>
</dbReference>
<proteinExistence type="predicted"/>
<name>A0AAW1LZR1_SAPOF</name>
<evidence type="ECO:0000313" key="6">
    <source>
        <dbReference type="Proteomes" id="UP001443914"/>
    </source>
</evidence>
<feature type="domain" description="EF-hand" evidence="4">
    <location>
        <begin position="158"/>
        <end position="188"/>
    </location>
</feature>
<accession>A0AAW1LZR1</accession>
<dbReference type="Proteomes" id="UP001443914">
    <property type="component" value="Unassembled WGS sequence"/>
</dbReference>
<reference evidence="5" key="1">
    <citation type="submission" date="2024-03" db="EMBL/GenBank/DDBJ databases">
        <title>WGS assembly of Saponaria officinalis var. Norfolk2.</title>
        <authorList>
            <person name="Jenkins J."/>
            <person name="Shu S."/>
            <person name="Grimwood J."/>
            <person name="Barry K."/>
            <person name="Goodstein D."/>
            <person name="Schmutz J."/>
            <person name="Leebens-Mack J."/>
            <person name="Osbourn A."/>
        </authorList>
    </citation>
    <scope>NUCLEOTIDE SEQUENCE [LARGE SCALE GENOMIC DNA]</scope>
    <source>
        <strain evidence="5">JIC</strain>
    </source>
</reference>
<dbReference type="EMBL" id="JBDFQZ010000003">
    <property type="protein sequence ID" value="KAK9741669.1"/>
    <property type="molecule type" value="Genomic_DNA"/>
</dbReference>
<protein>
    <recommendedName>
        <fullName evidence="4">EF-hand domain-containing protein</fullName>
    </recommendedName>
</protein>
<dbReference type="InterPro" id="IPR002048">
    <property type="entry name" value="EF_hand_dom"/>
</dbReference>
<dbReference type="PROSITE" id="PS00018">
    <property type="entry name" value="EF_HAND_1"/>
    <property type="match status" value="1"/>
</dbReference>
<evidence type="ECO:0000256" key="2">
    <source>
        <dbReference type="ARBA" id="ARBA00022737"/>
    </source>
</evidence>
<keyword evidence="6" id="KW-1185">Reference proteome</keyword>
<evidence type="ECO:0000313" key="5">
    <source>
        <dbReference type="EMBL" id="KAK9741669.1"/>
    </source>
</evidence>
<dbReference type="SUPFAM" id="SSF47473">
    <property type="entry name" value="EF-hand"/>
    <property type="match status" value="1"/>
</dbReference>
<dbReference type="PROSITE" id="PS50222">
    <property type="entry name" value="EF_HAND_2"/>
    <property type="match status" value="2"/>
</dbReference>
<comment type="caution">
    <text evidence="5">The sequence shown here is derived from an EMBL/GenBank/DDBJ whole genome shotgun (WGS) entry which is preliminary data.</text>
</comment>
<dbReference type="AlphaFoldDB" id="A0AAW1LZR1"/>
<dbReference type="InterPro" id="IPR039647">
    <property type="entry name" value="EF_hand_pair_protein_CML-like"/>
</dbReference>
<feature type="domain" description="EF-hand" evidence="4">
    <location>
        <begin position="120"/>
        <end position="155"/>
    </location>
</feature>
<evidence type="ECO:0000256" key="1">
    <source>
        <dbReference type="ARBA" id="ARBA00022723"/>
    </source>
</evidence>
<sequence length="188" mass="21216">MLGIKNLYKLVMRNVVHHPLGVVPHTNTNTNTNSNSTLSVPCKTDVAQAHDSMAKALIAVFGMDKNGKIAMDKASKVVKQLGLVKEDDEEDEKSNFDNEDMIEAKNVIKGLEDDELEMKEKELLLRQVFLVFDEDEDGFIDAKEIMRIFVCLGLDNGWSLSEIENMIRVVDLNLDGKVDFHEFQLMMG</sequence>
<dbReference type="GO" id="GO:0005509">
    <property type="term" value="F:calcium ion binding"/>
    <property type="evidence" value="ECO:0007669"/>
    <property type="project" value="InterPro"/>
</dbReference>
<dbReference type="InterPro" id="IPR011992">
    <property type="entry name" value="EF-hand-dom_pair"/>
</dbReference>
<organism evidence="5 6">
    <name type="scientific">Saponaria officinalis</name>
    <name type="common">Common soapwort</name>
    <name type="synonym">Lychnis saponaria</name>
    <dbReference type="NCBI Taxonomy" id="3572"/>
    <lineage>
        <taxon>Eukaryota</taxon>
        <taxon>Viridiplantae</taxon>
        <taxon>Streptophyta</taxon>
        <taxon>Embryophyta</taxon>
        <taxon>Tracheophyta</taxon>
        <taxon>Spermatophyta</taxon>
        <taxon>Magnoliopsida</taxon>
        <taxon>eudicotyledons</taxon>
        <taxon>Gunneridae</taxon>
        <taxon>Pentapetalae</taxon>
        <taxon>Caryophyllales</taxon>
        <taxon>Caryophyllaceae</taxon>
        <taxon>Caryophylleae</taxon>
        <taxon>Saponaria</taxon>
    </lineage>
</organism>
<dbReference type="SMART" id="SM00054">
    <property type="entry name" value="EFh"/>
    <property type="match status" value="2"/>
</dbReference>
<evidence type="ECO:0000259" key="4">
    <source>
        <dbReference type="PROSITE" id="PS50222"/>
    </source>
</evidence>
<keyword evidence="2" id="KW-0677">Repeat</keyword>
<keyword evidence="1" id="KW-0479">Metal-binding</keyword>
<dbReference type="InterPro" id="IPR018247">
    <property type="entry name" value="EF_Hand_1_Ca_BS"/>
</dbReference>
<gene>
    <name evidence="5" type="ORF">RND81_03G120900</name>
</gene>